<feature type="compositionally biased region" description="Polar residues" evidence="1">
    <location>
        <begin position="565"/>
        <end position="576"/>
    </location>
</feature>
<accession>A0A9W4TYK5</accession>
<evidence type="ECO:0008006" key="4">
    <source>
        <dbReference type="Google" id="ProtNLM"/>
    </source>
</evidence>
<feature type="compositionally biased region" description="Low complexity" evidence="1">
    <location>
        <begin position="190"/>
        <end position="199"/>
    </location>
</feature>
<feature type="region of interest" description="Disordered" evidence="1">
    <location>
        <begin position="159"/>
        <end position="202"/>
    </location>
</feature>
<feature type="compositionally biased region" description="Basic and acidic residues" evidence="1">
    <location>
        <begin position="122"/>
        <end position="133"/>
    </location>
</feature>
<name>A0A9W4TYK5_9ASCO</name>
<dbReference type="OrthoDB" id="4081733at2759"/>
<feature type="compositionally biased region" description="Polar residues" evidence="1">
    <location>
        <begin position="290"/>
        <end position="299"/>
    </location>
</feature>
<comment type="caution">
    <text evidence="2">The sequence shown here is derived from an EMBL/GenBank/DDBJ whole genome shotgun (WGS) entry which is preliminary data.</text>
</comment>
<dbReference type="AlphaFoldDB" id="A0A9W4TYK5"/>
<sequence length="734" mass="83101">MADKFVRQKSNRWVKADKPTYGDWGDDDDDDDDEEEEDCNANYNNYDENYRGNNDSNSIRDNLNQSYSTQNNDTHQPVEHFQNSSNNADTRGDSNNVQNDLVLSIDQRKNINYDTSDDDEDKERSPSILKEGDTPEAESIKSQPSKSIQVLNLAHSHTQNSFDLQPPTPTYNSHQRQRSVSSADPQTPLSESSFQSDSSIQHEPEYLSIKNTIPYIPKEESDNVHSPIEAHEQQNSNLILSIDDNREKDDDSSENDEWNDASNTKSEPDIDSFLTDLNTKLPSIDHDSTLSDFENSSFSKYHDEKQETDNDEIAPLSIQRENHNKYVNSIASRKSSVRKPPTTKADSGDYSNIVSGYEDDENEDNEIGGIEDMKPDENESNDAKESNIGTNDLHPVASTGSLSTGNFSIETNRTQTYSKPTIPNEDDSRRVSQSTINFGNWKPDTDIYRNQFINQNDDVSTINFDPSKTYDSFTNAQESIEDDNSEQISNSSSLSVPETIEATMPSIEEDYSDQDEENDHKSLNHTLNTGYSSLLNDNSYSKPVFHEEKLTPAASKENLQHDKSNMQNQRYSSLLSPSEKAENLNSNSKSEADQVSTPPKTNRNVSSTTITTGDFKPQKYPVSHWKKIMSISQPIDRIEAYRDALFKEMEYDTGLQNWLLHTLKQTESNQNQIHIGRIASAAYQNAPHNDLRRHASLRSKVNIVKDKVEGTGSTASQFGKKLFSRSKKFIRSEK</sequence>
<feature type="region of interest" description="Disordered" evidence="1">
    <location>
        <begin position="558"/>
        <end position="614"/>
    </location>
</feature>
<feature type="region of interest" description="Disordered" evidence="1">
    <location>
        <begin position="478"/>
        <end position="498"/>
    </location>
</feature>
<feature type="region of interest" description="Disordered" evidence="1">
    <location>
        <begin position="1"/>
        <end position="147"/>
    </location>
</feature>
<keyword evidence="3" id="KW-1185">Reference proteome</keyword>
<evidence type="ECO:0000313" key="3">
    <source>
        <dbReference type="Proteomes" id="UP001152885"/>
    </source>
</evidence>
<organism evidence="2 3">
    <name type="scientific">Candida verbasci</name>
    <dbReference type="NCBI Taxonomy" id="1227364"/>
    <lineage>
        <taxon>Eukaryota</taxon>
        <taxon>Fungi</taxon>
        <taxon>Dikarya</taxon>
        <taxon>Ascomycota</taxon>
        <taxon>Saccharomycotina</taxon>
        <taxon>Pichiomycetes</taxon>
        <taxon>Debaryomycetaceae</taxon>
        <taxon>Candida/Lodderomyces clade</taxon>
        <taxon>Candida</taxon>
    </lineage>
</organism>
<dbReference type="InterPro" id="IPR026248">
    <property type="entry name" value="Fyv8"/>
</dbReference>
<feature type="compositionally biased region" description="Polar residues" evidence="1">
    <location>
        <begin position="583"/>
        <end position="612"/>
    </location>
</feature>
<dbReference type="EMBL" id="CANTUO010000004">
    <property type="protein sequence ID" value="CAI5759562.1"/>
    <property type="molecule type" value="Genomic_DNA"/>
</dbReference>
<evidence type="ECO:0000313" key="2">
    <source>
        <dbReference type="EMBL" id="CAI5759562.1"/>
    </source>
</evidence>
<gene>
    <name evidence="2" type="ORF">CANVERA_P4073</name>
</gene>
<protein>
    <recommendedName>
        <fullName evidence="4">Protein FYV8</fullName>
    </recommendedName>
</protein>
<dbReference type="PRINTS" id="PR02076">
    <property type="entry name" value="PROTEINFYV8"/>
</dbReference>
<dbReference type="Proteomes" id="UP001152885">
    <property type="component" value="Unassembled WGS sequence"/>
</dbReference>
<feature type="compositionally biased region" description="Polar residues" evidence="1">
    <location>
        <begin position="325"/>
        <end position="334"/>
    </location>
</feature>
<feature type="region of interest" description="Disordered" evidence="1">
    <location>
        <begin position="245"/>
        <end position="437"/>
    </location>
</feature>
<feature type="compositionally biased region" description="Acidic residues" evidence="1">
    <location>
        <begin position="357"/>
        <end position="366"/>
    </location>
</feature>
<evidence type="ECO:0000256" key="1">
    <source>
        <dbReference type="SAM" id="MobiDB-lite"/>
    </source>
</evidence>
<feature type="compositionally biased region" description="Polar residues" evidence="1">
    <location>
        <begin position="51"/>
        <end position="101"/>
    </location>
</feature>
<feature type="compositionally biased region" description="Acidic residues" evidence="1">
    <location>
        <begin position="24"/>
        <end position="39"/>
    </location>
</feature>
<feature type="compositionally biased region" description="Acidic residues" evidence="1">
    <location>
        <begin position="250"/>
        <end position="259"/>
    </location>
</feature>
<reference evidence="2" key="1">
    <citation type="submission" date="2022-12" db="EMBL/GenBank/DDBJ databases">
        <authorList>
            <person name="Brejova B."/>
        </authorList>
    </citation>
    <scope>NUCLEOTIDE SEQUENCE</scope>
</reference>
<feature type="compositionally biased region" description="Basic and acidic residues" evidence="1">
    <location>
        <begin position="371"/>
        <end position="385"/>
    </location>
</feature>
<feature type="compositionally biased region" description="Low complexity" evidence="1">
    <location>
        <begin position="486"/>
        <end position="495"/>
    </location>
</feature>
<proteinExistence type="predicted"/>
<feature type="compositionally biased region" description="Polar residues" evidence="1">
    <location>
        <begin position="170"/>
        <end position="189"/>
    </location>
</feature>
<feature type="compositionally biased region" description="Polar residues" evidence="1">
    <location>
        <begin position="398"/>
        <end position="421"/>
    </location>
</feature>